<dbReference type="Pfam" id="PF13456">
    <property type="entry name" value="RVT_3"/>
    <property type="match status" value="1"/>
</dbReference>
<protein>
    <recommendedName>
        <fullName evidence="1">RNase H type-1 domain-containing protein</fullName>
    </recommendedName>
</protein>
<dbReference type="GO" id="GO:0003676">
    <property type="term" value="F:nucleic acid binding"/>
    <property type="evidence" value="ECO:0007669"/>
    <property type="project" value="InterPro"/>
</dbReference>
<dbReference type="SUPFAM" id="SSF53098">
    <property type="entry name" value="Ribonuclease H-like"/>
    <property type="match status" value="1"/>
</dbReference>
<dbReference type="InterPro" id="IPR012337">
    <property type="entry name" value="RNaseH-like_sf"/>
</dbReference>
<dbReference type="InterPro" id="IPR036397">
    <property type="entry name" value="RNaseH_sf"/>
</dbReference>
<keyword evidence="3" id="KW-1185">Reference proteome</keyword>
<dbReference type="PANTHER" id="PTHR47723:SF24">
    <property type="entry name" value="RNASE H TYPE-1 DOMAIN-CONTAINING PROTEIN"/>
    <property type="match status" value="1"/>
</dbReference>
<evidence type="ECO:0000313" key="3">
    <source>
        <dbReference type="Proteomes" id="UP000015105"/>
    </source>
</evidence>
<dbReference type="AlphaFoldDB" id="A0A452ZYW1"/>
<evidence type="ECO:0000259" key="1">
    <source>
        <dbReference type="Pfam" id="PF13456"/>
    </source>
</evidence>
<feature type="domain" description="RNase H type-1" evidence="1">
    <location>
        <begin position="2"/>
        <end position="73"/>
    </location>
</feature>
<reference evidence="2" key="5">
    <citation type="journal article" date="2021" name="G3 (Bethesda)">
        <title>Aegilops tauschii genome assembly Aet v5.0 features greater sequence contiguity and improved annotation.</title>
        <authorList>
            <person name="Wang L."/>
            <person name="Zhu T."/>
            <person name="Rodriguez J.C."/>
            <person name="Deal K.R."/>
            <person name="Dubcovsky J."/>
            <person name="McGuire P.E."/>
            <person name="Lux T."/>
            <person name="Spannagl M."/>
            <person name="Mayer K.F.X."/>
            <person name="Baldrich P."/>
            <person name="Meyers B.C."/>
            <person name="Huo N."/>
            <person name="Gu Y.Q."/>
            <person name="Zhou H."/>
            <person name="Devos K.M."/>
            <person name="Bennetzen J.L."/>
            <person name="Unver T."/>
            <person name="Budak H."/>
            <person name="Gulick P.J."/>
            <person name="Galiba G."/>
            <person name="Kalapos B."/>
            <person name="Nelson D.R."/>
            <person name="Li P."/>
            <person name="You F.M."/>
            <person name="Luo M.C."/>
            <person name="Dvorak J."/>
        </authorList>
    </citation>
    <scope>NUCLEOTIDE SEQUENCE [LARGE SCALE GENOMIC DNA]</scope>
    <source>
        <strain evidence="2">cv. AL8/78</strain>
    </source>
</reference>
<dbReference type="Gene3D" id="3.30.420.10">
    <property type="entry name" value="Ribonuclease H-like superfamily/Ribonuclease H"/>
    <property type="match status" value="1"/>
</dbReference>
<evidence type="ECO:0000313" key="2">
    <source>
        <dbReference type="EnsemblPlants" id="AET1Gv20977400.1"/>
    </source>
</evidence>
<dbReference type="Gramene" id="AET1Gv20977400.1">
    <property type="protein sequence ID" value="AET1Gv20977400.1"/>
    <property type="gene ID" value="AET1Gv20977400"/>
</dbReference>
<name>A0A452ZYW1_AEGTS</name>
<organism evidence="2 3">
    <name type="scientific">Aegilops tauschii subsp. strangulata</name>
    <name type="common">Goatgrass</name>
    <dbReference type="NCBI Taxonomy" id="200361"/>
    <lineage>
        <taxon>Eukaryota</taxon>
        <taxon>Viridiplantae</taxon>
        <taxon>Streptophyta</taxon>
        <taxon>Embryophyta</taxon>
        <taxon>Tracheophyta</taxon>
        <taxon>Spermatophyta</taxon>
        <taxon>Magnoliopsida</taxon>
        <taxon>Liliopsida</taxon>
        <taxon>Poales</taxon>
        <taxon>Poaceae</taxon>
        <taxon>BOP clade</taxon>
        <taxon>Pooideae</taxon>
        <taxon>Triticodae</taxon>
        <taxon>Triticeae</taxon>
        <taxon>Triticinae</taxon>
        <taxon>Aegilops</taxon>
    </lineage>
</organism>
<accession>A0A452ZYW1</accession>
<dbReference type="EnsemblPlants" id="AET1Gv20977400.1">
    <property type="protein sequence ID" value="AET1Gv20977400.1"/>
    <property type="gene ID" value="AET1Gv20977400"/>
</dbReference>
<dbReference type="Proteomes" id="UP000015105">
    <property type="component" value="Chromosome 1D"/>
</dbReference>
<sequence length="104" mass="11606">MQGLAIAIQHSHLPVVVQTDSSEALSCLTNGALLRSAYRQIVLEIKDLLGSREFFPQKISRFQNRVADQLAKYSRTEHATAVWLGSVPPCIEDLWPLDCNSLPM</sequence>
<dbReference type="CDD" id="cd06222">
    <property type="entry name" value="RNase_H_like"/>
    <property type="match status" value="1"/>
</dbReference>
<dbReference type="InterPro" id="IPR053151">
    <property type="entry name" value="RNase_H-like"/>
</dbReference>
<dbReference type="InterPro" id="IPR002156">
    <property type="entry name" value="RNaseH_domain"/>
</dbReference>
<reference evidence="2" key="4">
    <citation type="submission" date="2019-03" db="UniProtKB">
        <authorList>
            <consortium name="EnsemblPlants"/>
        </authorList>
    </citation>
    <scope>IDENTIFICATION</scope>
</reference>
<reference evidence="2" key="3">
    <citation type="journal article" date="2017" name="Nature">
        <title>Genome sequence of the progenitor of the wheat D genome Aegilops tauschii.</title>
        <authorList>
            <person name="Luo M.C."/>
            <person name="Gu Y.Q."/>
            <person name="Puiu D."/>
            <person name="Wang H."/>
            <person name="Twardziok S.O."/>
            <person name="Deal K.R."/>
            <person name="Huo N."/>
            <person name="Zhu T."/>
            <person name="Wang L."/>
            <person name="Wang Y."/>
            <person name="McGuire P.E."/>
            <person name="Liu S."/>
            <person name="Long H."/>
            <person name="Ramasamy R.K."/>
            <person name="Rodriguez J.C."/>
            <person name="Van S.L."/>
            <person name="Yuan L."/>
            <person name="Wang Z."/>
            <person name="Xia Z."/>
            <person name="Xiao L."/>
            <person name="Anderson O.D."/>
            <person name="Ouyang S."/>
            <person name="Liang Y."/>
            <person name="Zimin A.V."/>
            <person name="Pertea G."/>
            <person name="Qi P."/>
            <person name="Bennetzen J.L."/>
            <person name="Dai X."/>
            <person name="Dawson M.W."/>
            <person name="Muller H.G."/>
            <person name="Kugler K."/>
            <person name="Rivarola-Duarte L."/>
            <person name="Spannagl M."/>
            <person name="Mayer K.F.X."/>
            <person name="Lu F.H."/>
            <person name="Bevan M.W."/>
            <person name="Leroy P."/>
            <person name="Li P."/>
            <person name="You F.M."/>
            <person name="Sun Q."/>
            <person name="Liu Z."/>
            <person name="Lyons E."/>
            <person name="Wicker T."/>
            <person name="Salzberg S.L."/>
            <person name="Devos K.M."/>
            <person name="Dvorak J."/>
        </authorList>
    </citation>
    <scope>NUCLEOTIDE SEQUENCE [LARGE SCALE GENOMIC DNA]</scope>
    <source>
        <strain evidence="2">cv. AL8/78</strain>
    </source>
</reference>
<reference evidence="3" key="1">
    <citation type="journal article" date="2014" name="Science">
        <title>Ancient hybridizations among the ancestral genomes of bread wheat.</title>
        <authorList>
            <consortium name="International Wheat Genome Sequencing Consortium,"/>
            <person name="Marcussen T."/>
            <person name="Sandve S.R."/>
            <person name="Heier L."/>
            <person name="Spannagl M."/>
            <person name="Pfeifer M."/>
            <person name="Jakobsen K.S."/>
            <person name="Wulff B.B."/>
            <person name="Steuernagel B."/>
            <person name="Mayer K.F."/>
            <person name="Olsen O.A."/>
        </authorList>
    </citation>
    <scope>NUCLEOTIDE SEQUENCE [LARGE SCALE GENOMIC DNA]</scope>
    <source>
        <strain evidence="3">cv. AL8/78</strain>
    </source>
</reference>
<dbReference type="PANTHER" id="PTHR47723">
    <property type="entry name" value="OS05G0353850 PROTEIN"/>
    <property type="match status" value="1"/>
</dbReference>
<reference evidence="3" key="2">
    <citation type="journal article" date="2017" name="Nat. Plants">
        <title>The Aegilops tauschii genome reveals multiple impacts of transposons.</title>
        <authorList>
            <person name="Zhao G."/>
            <person name="Zou C."/>
            <person name="Li K."/>
            <person name="Wang K."/>
            <person name="Li T."/>
            <person name="Gao L."/>
            <person name="Zhang X."/>
            <person name="Wang H."/>
            <person name="Yang Z."/>
            <person name="Liu X."/>
            <person name="Jiang W."/>
            <person name="Mao L."/>
            <person name="Kong X."/>
            <person name="Jiao Y."/>
            <person name="Jia J."/>
        </authorList>
    </citation>
    <scope>NUCLEOTIDE SEQUENCE [LARGE SCALE GENOMIC DNA]</scope>
    <source>
        <strain evidence="3">cv. AL8/78</strain>
    </source>
</reference>
<dbReference type="GO" id="GO:0004523">
    <property type="term" value="F:RNA-DNA hybrid ribonuclease activity"/>
    <property type="evidence" value="ECO:0007669"/>
    <property type="project" value="InterPro"/>
</dbReference>
<dbReference type="InterPro" id="IPR044730">
    <property type="entry name" value="RNase_H-like_dom_plant"/>
</dbReference>
<proteinExistence type="predicted"/>